<evidence type="ECO:0000256" key="7">
    <source>
        <dbReference type="ARBA" id="ARBA00022989"/>
    </source>
</evidence>
<evidence type="ECO:0000256" key="4">
    <source>
        <dbReference type="ARBA" id="ARBA00022692"/>
    </source>
</evidence>
<evidence type="ECO:0000256" key="11">
    <source>
        <dbReference type="SAM" id="Phobius"/>
    </source>
</evidence>
<keyword evidence="3" id="KW-0633">Potassium transport</keyword>
<evidence type="ECO:0000256" key="9">
    <source>
        <dbReference type="ARBA" id="ARBA00023136"/>
    </source>
</evidence>
<dbReference type="SUPFAM" id="SSF81324">
    <property type="entry name" value="Voltage-gated potassium channels"/>
    <property type="match status" value="1"/>
</dbReference>
<comment type="subcellular location">
    <subcellularLocation>
        <location evidence="1">Membrane</location>
        <topology evidence="1">Multi-pass membrane protein</topology>
    </subcellularLocation>
</comment>
<keyword evidence="5" id="KW-0631">Potassium channel</keyword>
<keyword evidence="2" id="KW-0813">Transport</keyword>
<dbReference type="GO" id="GO:0001508">
    <property type="term" value="P:action potential"/>
    <property type="evidence" value="ECO:0007669"/>
    <property type="project" value="TreeGrafter"/>
</dbReference>
<evidence type="ECO:0000313" key="13">
    <source>
        <dbReference type="EMBL" id="VAW55408.1"/>
    </source>
</evidence>
<dbReference type="Gene3D" id="1.10.287.70">
    <property type="match status" value="1"/>
</dbReference>
<evidence type="ECO:0000256" key="5">
    <source>
        <dbReference type="ARBA" id="ARBA00022826"/>
    </source>
</evidence>
<dbReference type="GO" id="GO:0008076">
    <property type="term" value="C:voltage-gated potassium channel complex"/>
    <property type="evidence" value="ECO:0007669"/>
    <property type="project" value="InterPro"/>
</dbReference>
<dbReference type="SUPFAM" id="SSF158682">
    <property type="entry name" value="TerB-like"/>
    <property type="match status" value="1"/>
</dbReference>
<evidence type="ECO:0000256" key="2">
    <source>
        <dbReference type="ARBA" id="ARBA00022448"/>
    </source>
</evidence>
<keyword evidence="8" id="KW-0406">Ion transport</keyword>
<dbReference type="PRINTS" id="PR00169">
    <property type="entry name" value="KCHANNEL"/>
</dbReference>
<sequence>MNLRIRTAQILERDSSDNRTGYWINLALIVLILLNVAAVILESEKQLSLLYHKEFWYFEVFSVIIFTVEYIARVWSCIDMPESKDQSAFIGRLRYMMTPLALIDILAILPFFLSLYFVIDLRFLRALRLLRLFKLTRYSPALNALLDVIKKESSALVAAFIVLLVMLVIAASGIHLLEGHVQKEAFGSIPRAMWWAIVTLSTVGYGDVTPVTAGGQIFGGAISLIGIGMFALPAAIMANGFAQNLKQRKQKYNTFIKHILADGKFDQNERWELEELRKELGLKPDEALHLLDTMFRKAKTEALATGECPHCGKDLIIEEE</sequence>
<feature type="transmembrane region" description="Helical" evidence="11">
    <location>
        <begin position="96"/>
        <end position="119"/>
    </location>
</feature>
<feature type="transmembrane region" description="Helical" evidence="11">
    <location>
        <begin position="155"/>
        <end position="177"/>
    </location>
</feature>
<proteinExistence type="predicted"/>
<dbReference type="PANTHER" id="PTHR11537">
    <property type="entry name" value="VOLTAGE-GATED POTASSIUM CHANNEL"/>
    <property type="match status" value="1"/>
</dbReference>
<dbReference type="InterPro" id="IPR005821">
    <property type="entry name" value="Ion_trans_dom"/>
</dbReference>
<gene>
    <name evidence="13" type="ORF">MNBD_GAMMA05-2452</name>
</gene>
<dbReference type="AlphaFoldDB" id="A0A3B0WHA9"/>
<evidence type="ECO:0000256" key="3">
    <source>
        <dbReference type="ARBA" id="ARBA00022538"/>
    </source>
</evidence>
<dbReference type="EMBL" id="UOFE01000048">
    <property type="protein sequence ID" value="VAW55408.1"/>
    <property type="molecule type" value="Genomic_DNA"/>
</dbReference>
<evidence type="ECO:0000256" key="6">
    <source>
        <dbReference type="ARBA" id="ARBA00022958"/>
    </source>
</evidence>
<dbReference type="Pfam" id="PF00520">
    <property type="entry name" value="Ion_trans"/>
    <property type="match status" value="1"/>
</dbReference>
<evidence type="ECO:0000256" key="1">
    <source>
        <dbReference type="ARBA" id="ARBA00004141"/>
    </source>
</evidence>
<evidence type="ECO:0000259" key="12">
    <source>
        <dbReference type="Pfam" id="PF00520"/>
    </source>
</evidence>
<keyword evidence="6" id="KW-0630">Potassium</keyword>
<dbReference type="InterPro" id="IPR029024">
    <property type="entry name" value="TerB-like"/>
</dbReference>
<protein>
    <submittedName>
        <fullName evidence="13">Potassium voltage-gated channel subfamily KQT possible potassium channel, VIC family</fullName>
    </submittedName>
</protein>
<dbReference type="InterPro" id="IPR028325">
    <property type="entry name" value="VG_K_chnl"/>
</dbReference>
<name>A0A3B0WHA9_9ZZZZ</name>
<keyword evidence="9 11" id="KW-0472">Membrane</keyword>
<organism evidence="13">
    <name type="scientific">hydrothermal vent metagenome</name>
    <dbReference type="NCBI Taxonomy" id="652676"/>
    <lineage>
        <taxon>unclassified sequences</taxon>
        <taxon>metagenomes</taxon>
        <taxon>ecological metagenomes</taxon>
    </lineage>
</organism>
<keyword evidence="10 13" id="KW-0407">Ion channel</keyword>
<feature type="transmembrane region" description="Helical" evidence="11">
    <location>
        <begin position="217"/>
        <end position="242"/>
    </location>
</feature>
<keyword evidence="7 11" id="KW-1133">Transmembrane helix</keyword>
<feature type="transmembrane region" description="Helical" evidence="11">
    <location>
        <begin position="21"/>
        <end position="43"/>
    </location>
</feature>
<evidence type="ECO:0000256" key="8">
    <source>
        <dbReference type="ARBA" id="ARBA00023065"/>
    </source>
</evidence>
<feature type="transmembrane region" description="Helical" evidence="11">
    <location>
        <begin position="189"/>
        <end position="205"/>
    </location>
</feature>
<feature type="domain" description="Ion transport" evidence="12">
    <location>
        <begin position="22"/>
        <end position="247"/>
    </location>
</feature>
<accession>A0A3B0WHA9</accession>
<dbReference type="PANTHER" id="PTHR11537:SF254">
    <property type="entry name" value="POTASSIUM VOLTAGE-GATED CHANNEL PROTEIN SHAB"/>
    <property type="match status" value="1"/>
</dbReference>
<dbReference type="GO" id="GO:0005249">
    <property type="term" value="F:voltage-gated potassium channel activity"/>
    <property type="evidence" value="ECO:0007669"/>
    <property type="project" value="InterPro"/>
</dbReference>
<reference evidence="13" key="1">
    <citation type="submission" date="2018-06" db="EMBL/GenBank/DDBJ databases">
        <authorList>
            <person name="Zhirakovskaya E."/>
        </authorList>
    </citation>
    <scope>NUCLEOTIDE SEQUENCE</scope>
</reference>
<evidence type="ECO:0000256" key="10">
    <source>
        <dbReference type="ARBA" id="ARBA00023303"/>
    </source>
</evidence>
<feature type="transmembrane region" description="Helical" evidence="11">
    <location>
        <begin position="55"/>
        <end position="75"/>
    </location>
</feature>
<keyword evidence="4 11" id="KW-0812">Transmembrane</keyword>